<accession>A0A7U2F6A6</accession>
<dbReference type="VEuPathDB" id="FungiDB:JI435_413570"/>
<evidence type="ECO:0000313" key="3">
    <source>
        <dbReference type="Proteomes" id="UP000663193"/>
    </source>
</evidence>
<name>A0A7U2F6A6_PHANO</name>
<dbReference type="Proteomes" id="UP000663193">
    <property type="component" value="Chromosome 9"/>
</dbReference>
<dbReference type="PROSITE" id="PS51257">
    <property type="entry name" value="PROKAR_LIPOPROTEIN"/>
    <property type="match status" value="1"/>
</dbReference>
<proteinExistence type="predicted"/>
<organism evidence="2 3">
    <name type="scientific">Phaeosphaeria nodorum (strain SN15 / ATCC MYA-4574 / FGSC 10173)</name>
    <name type="common">Glume blotch fungus</name>
    <name type="synonym">Parastagonospora nodorum</name>
    <dbReference type="NCBI Taxonomy" id="321614"/>
    <lineage>
        <taxon>Eukaryota</taxon>
        <taxon>Fungi</taxon>
        <taxon>Dikarya</taxon>
        <taxon>Ascomycota</taxon>
        <taxon>Pezizomycotina</taxon>
        <taxon>Dothideomycetes</taxon>
        <taxon>Pleosporomycetidae</taxon>
        <taxon>Pleosporales</taxon>
        <taxon>Pleosporineae</taxon>
        <taxon>Phaeosphaeriaceae</taxon>
        <taxon>Parastagonospora</taxon>
    </lineage>
</organism>
<evidence type="ECO:0000313" key="2">
    <source>
        <dbReference type="EMBL" id="QRC99518.1"/>
    </source>
</evidence>
<feature type="compositionally biased region" description="Basic and acidic residues" evidence="1">
    <location>
        <begin position="91"/>
        <end position="105"/>
    </location>
</feature>
<dbReference type="AlphaFoldDB" id="A0A7U2F6A6"/>
<keyword evidence="3" id="KW-1185">Reference proteome</keyword>
<dbReference type="EMBL" id="CP069031">
    <property type="protein sequence ID" value="QRC99518.1"/>
    <property type="molecule type" value="Genomic_DNA"/>
</dbReference>
<protein>
    <submittedName>
        <fullName evidence="2">Uncharacterized protein</fullName>
    </submittedName>
</protein>
<evidence type="ECO:0000256" key="1">
    <source>
        <dbReference type="SAM" id="MobiDB-lite"/>
    </source>
</evidence>
<feature type="region of interest" description="Disordered" evidence="1">
    <location>
        <begin position="86"/>
        <end position="105"/>
    </location>
</feature>
<reference evidence="3" key="1">
    <citation type="journal article" date="2021" name="BMC Genomics">
        <title>Chromosome-level genome assembly and manually-curated proteome of model necrotroph Parastagonospora nodorum Sn15 reveals a genome-wide trove of candidate effector homologs, and redundancy of virulence-related functions within an accessory chromosome.</title>
        <authorList>
            <person name="Bertazzoni S."/>
            <person name="Jones D.A.B."/>
            <person name="Phan H.T."/>
            <person name="Tan K.-C."/>
            <person name="Hane J.K."/>
        </authorList>
    </citation>
    <scope>NUCLEOTIDE SEQUENCE [LARGE SCALE GENOMIC DNA]</scope>
    <source>
        <strain evidence="3">SN15 / ATCC MYA-4574 / FGSC 10173)</strain>
    </source>
</reference>
<gene>
    <name evidence="2" type="ORF">JI435_413570</name>
</gene>
<sequence length="183" mass="20222">MRHLFDVCCMQNQLALGCENRRMLALLRFRKRGTRGLNDWDASLRHCSATTSNPGLNDTLAREQSRRLAIKSGFALGAKRRYGVKRASRLQRGDNTDKARKEHQEVPSLAYRECGRVHRSTLAKLPPDQLPHTAQASRSSTCAAASTIGCSCGVNARGSRVDLTSRGECGRMCGRRGSFSATR</sequence>